<feature type="binding site" evidence="11">
    <location>
        <position position="14"/>
    </location>
    <ligand>
        <name>ATP</name>
        <dbReference type="ChEBI" id="CHEBI:30616"/>
    </ligand>
</feature>
<comment type="function">
    <text evidence="9 11">Key enzyme in the regulation of glycerol uptake and metabolism. Catalyzes the phosphorylation of glycerol to yield sn-glycerol 3-phosphate.</text>
</comment>
<dbReference type="HAMAP" id="MF_00186">
    <property type="entry name" value="Glycerol_kin"/>
    <property type="match status" value="1"/>
</dbReference>
<comment type="similarity">
    <text evidence="2 11 12">Belongs to the FGGY kinase family.</text>
</comment>
<feature type="binding site" evidence="11">
    <location>
        <position position="16"/>
    </location>
    <ligand>
        <name>ADP</name>
        <dbReference type="ChEBI" id="CHEBI:456216"/>
    </ligand>
</feature>
<dbReference type="RefSeq" id="WP_053782689.1">
    <property type="nucleotide sequence ID" value="NZ_LITU01000070.1"/>
</dbReference>
<feature type="domain" description="Carbohydrate kinase FGGY C-terminal" evidence="14">
    <location>
        <begin position="260"/>
        <end position="448"/>
    </location>
</feature>
<evidence type="ECO:0000256" key="1">
    <source>
        <dbReference type="ARBA" id="ARBA00005190"/>
    </source>
</evidence>
<feature type="binding site" evidence="11">
    <location>
        <position position="413"/>
    </location>
    <ligand>
        <name>ADP</name>
        <dbReference type="ChEBI" id="CHEBI:456216"/>
    </ligand>
</feature>
<feature type="binding site" evidence="11">
    <location>
        <position position="265"/>
    </location>
    <ligand>
        <name>ATP</name>
        <dbReference type="ChEBI" id="CHEBI:30616"/>
    </ligand>
</feature>
<dbReference type="Gene3D" id="3.30.420.40">
    <property type="match status" value="2"/>
</dbReference>
<dbReference type="Pfam" id="PF02782">
    <property type="entry name" value="FGGY_C"/>
    <property type="match status" value="1"/>
</dbReference>
<dbReference type="GO" id="GO:0004370">
    <property type="term" value="F:glycerol kinase activity"/>
    <property type="evidence" value="ECO:0007669"/>
    <property type="project" value="UniProtKB-UniRule"/>
</dbReference>
<feature type="binding site" evidence="11">
    <location>
        <position position="12"/>
    </location>
    <ligand>
        <name>sn-glycerol 3-phosphate</name>
        <dbReference type="ChEBI" id="CHEBI:57597"/>
    </ligand>
</feature>
<gene>
    <name evidence="11 15" type="primary">glpK</name>
    <name evidence="15" type="ORF">AMS66_21290</name>
</gene>
<comment type="PTM">
    <text evidence="11">The phosphoenolpyruvate-dependent sugar phosphotransferase system (PTS), including enzyme I, and histidine-containing protein (HPr) are required for the phosphorylation, which leads to the activation of the enzyme.</text>
</comment>
<protein>
    <recommendedName>
        <fullName evidence="11">Glycerol kinase</fullName>
        <ecNumber evidence="11">2.7.1.30</ecNumber>
    </recommendedName>
    <alternativeName>
        <fullName evidence="11">ATP:glycerol 3-phosphotransferase</fullName>
    </alternativeName>
    <alternativeName>
        <fullName evidence="11">Glycerokinase</fullName>
        <shortName evidence="11">GK</shortName>
    </alternativeName>
</protein>
<evidence type="ECO:0000256" key="5">
    <source>
        <dbReference type="ARBA" id="ARBA00022777"/>
    </source>
</evidence>
<evidence type="ECO:0000256" key="7">
    <source>
        <dbReference type="ARBA" id="ARBA00022840"/>
    </source>
</evidence>
<comment type="caution">
    <text evidence="15">The sequence shown here is derived from an EMBL/GenBank/DDBJ whole genome shotgun (WGS) entry which is preliminary data.</text>
</comment>
<dbReference type="UniPathway" id="UPA00618">
    <property type="reaction ID" value="UER00672"/>
</dbReference>
<dbReference type="Pfam" id="PF00370">
    <property type="entry name" value="FGGY_N"/>
    <property type="match status" value="1"/>
</dbReference>
<dbReference type="InterPro" id="IPR018485">
    <property type="entry name" value="FGGY_C"/>
</dbReference>
<comment type="catalytic activity">
    <reaction evidence="8 11">
        <text>glycerol + ATP = sn-glycerol 3-phosphate + ADP + H(+)</text>
        <dbReference type="Rhea" id="RHEA:21644"/>
        <dbReference type="ChEBI" id="CHEBI:15378"/>
        <dbReference type="ChEBI" id="CHEBI:17754"/>
        <dbReference type="ChEBI" id="CHEBI:30616"/>
        <dbReference type="ChEBI" id="CHEBI:57597"/>
        <dbReference type="ChEBI" id="CHEBI:456216"/>
        <dbReference type="EC" id="2.7.1.30"/>
    </reaction>
</comment>
<evidence type="ECO:0000256" key="6">
    <source>
        <dbReference type="ARBA" id="ARBA00022798"/>
    </source>
</evidence>
<proteinExistence type="inferred from homology"/>
<evidence type="ECO:0000256" key="9">
    <source>
        <dbReference type="ARBA" id="ARBA00054633"/>
    </source>
</evidence>
<feature type="binding site" evidence="11">
    <location>
        <position position="134"/>
    </location>
    <ligand>
        <name>glycerol</name>
        <dbReference type="ChEBI" id="CHEBI:17754"/>
    </ligand>
</feature>
<dbReference type="PROSITE" id="PS00933">
    <property type="entry name" value="FGGY_KINASES_1"/>
    <property type="match status" value="1"/>
</dbReference>
<evidence type="ECO:0000259" key="14">
    <source>
        <dbReference type="Pfam" id="PF02782"/>
    </source>
</evidence>
<feature type="binding site" evidence="11">
    <location>
        <position position="312"/>
    </location>
    <ligand>
        <name>ATP</name>
        <dbReference type="ChEBI" id="CHEBI:30616"/>
    </ligand>
</feature>
<feature type="binding site" evidence="11">
    <location>
        <position position="83"/>
    </location>
    <ligand>
        <name>sn-glycerol 3-phosphate</name>
        <dbReference type="ChEBI" id="CHEBI:57597"/>
    </ligand>
</feature>
<feature type="domain" description="Carbohydrate kinase FGGY N-terminal" evidence="13">
    <location>
        <begin position="4"/>
        <end position="250"/>
    </location>
</feature>
<sequence length="495" mass="54689">MEKYILALDQGTTSSRAILFNRSGEIVHIAQQEFPQYFPKPGWVEQNANEIWSSILAVMASCLAESGIKPVQIAGIGITNQRETVVVWDKETGRPIYNAVVWQSRQTADICDELKAKGLGDLFHRKTGLLIDPYFSGTKVKWILDHVPGARERAEKGELLFGTIDSWLIWKLSGGTHVTDVSNASRTLMYNIYDLQWDEELLQILDIPKAMLPEVHGSSEVYAHTVEYHFFGHRIPIAGAAGDQQSALFGQGCYTKGSMKNTYGTGCFMLMNTGEQPVQSHHGLITTIAWGMNGKIEYALEGSIFVAGSAVQWLRDGLRMLRSSKDSEEYAARVPSTDGVYMVPAFVGLGSPYWDSEVKGAVFGLTRGTTKEHFIRATLEALAYQTKDVLAAMESDSGIPVNALRVDGGAAANDFLMQFQSDILNIPVERPTVNETTALGAAYLAGLAVGYWNSAEELADHENTERIFHPVMAEEERTELYAGWQRAVKAAMVFK</sequence>
<feature type="binding site" evidence="11">
    <location>
        <position position="308"/>
    </location>
    <ligand>
        <name>ADP</name>
        <dbReference type="ChEBI" id="CHEBI:456216"/>
    </ligand>
</feature>
<dbReference type="PANTHER" id="PTHR10196">
    <property type="entry name" value="SUGAR KINASE"/>
    <property type="match status" value="1"/>
</dbReference>
<dbReference type="AlphaFoldDB" id="A0A0M9BLN7"/>
<dbReference type="InterPro" id="IPR005999">
    <property type="entry name" value="Glycerol_kin"/>
</dbReference>
<keyword evidence="6 11" id="KW-0319">Glycerol metabolism</keyword>
<feature type="binding site" evidence="11">
    <location>
        <position position="243"/>
    </location>
    <ligand>
        <name>sn-glycerol 3-phosphate</name>
        <dbReference type="ChEBI" id="CHEBI:57597"/>
    </ligand>
</feature>
<dbReference type="SUPFAM" id="SSF53067">
    <property type="entry name" value="Actin-like ATPase domain"/>
    <property type="match status" value="2"/>
</dbReference>
<dbReference type="InterPro" id="IPR018484">
    <property type="entry name" value="FGGY_N"/>
</dbReference>
<dbReference type="GO" id="GO:0006072">
    <property type="term" value="P:glycerol-3-phosphate metabolic process"/>
    <property type="evidence" value="ECO:0007669"/>
    <property type="project" value="InterPro"/>
</dbReference>
<evidence type="ECO:0000256" key="4">
    <source>
        <dbReference type="ARBA" id="ARBA00022741"/>
    </source>
</evidence>
<keyword evidence="4 11" id="KW-0547">Nucleotide-binding</keyword>
<feature type="binding site" evidence="11">
    <location>
        <position position="243"/>
    </location>
    <ligand>
        <name>glycerol</name>
        <dbReference type="ChEBI" id="CHEBI:17754"/>
    </ligand>
</feature>
<dbReference type="FunFam" id="3.30.420.40:FF:000008">
    <property type="entry name" value="Glycerol kinase"/>
    <property type="match status" value="1"/>
</dbReference>
<dbReference type="Proteomes" id="UP000037688">
    <property type="component" value="Unassembled WGS sequence"/>
</dbReference>
<evidence type="ECO:0000256" key="8">
    <source>
        <dbReference type="ARBA" id="ARBA00052101"/>
    </source>
</evidence>
<dbReference type="PROSITE" id="PS00445">
    <property type="entry name" value="FGGY_KINASES_2"/>
    <property type="match status" value="1"/>
</dbReference>
<dbReference type="PATRIC" id="fig|1705561.3.peg.4442"/>
<feature type="binding site" evidence="11">
    <location>
        <position position="83"/>
    </location>
    <ligand>
        <name>glycerol</name>
        <dbReference type="ChEBI" id="CHEBI:17754"/>
    </ligand>
</feature>
<keyword evidence="16" id="KW-1185">Reference proteome</keyword>
<feature type="binding site" evidence="11">
    <location>
        <position position="409"/>
    </location>
    <ligand>
        <name>ADP</name>
        <dbReference type="ChEBI" id="CHEBI:456216"/>
    </ligand>
</feature>
<evidence type="ECO:0000259" key="13">
    <source>
        <dbReference type="Pfam" id="PF00370"/>
    </source>
</evidence>
<reference evidence="15 16" key="1">
    <citation type="submission" date="2015-08" db="EMBL/GenBank/DDBJ databases">
        <title>Draft genome sequence of cellulolytic and xylanolytic Paenibacillus sp. A59, isolated from a decaying forest soil from Patagonia, Argentina.</title>
        <authorList>
            <person name="Ghio S."/>
            <person name="Caceres A.M."/>
            <person name="Talia P."/>
            <person name="Grasso D."/>
            <person name="Campos E."/>
        </authorList>
    </citation>
    <scope>NUCLEOTIDE SEQUENCE [LARGE SCALE GENOMIC DNA]</scope>
    <source>
        <strain evidence="15 16">A59</strain>
    </source>
</reference>
<dbReference type="PANTHER" id="PTHR10196:SF69">
    <property type="entry name" value="GLYCEROL KINASE"/>
    <property type="match status" value="1"/>
</dbReference>
<feature type="binding site" evidence="11">
    <location>
        <position position="308"/>
    </location>
    <ligand>
        <name>ATP</name>
        <dbReference type="ChEBI" id="CHEBI:30616"/>
    </ligand>
</feature>
<feature type="binding site" evidence="11">
    <location>
        <position position="12"/>
    </location>
    <ligand>
        <name>ATP</name>
        <dbReference type="ChEBI" id="CHEBI:30616"/>
    </ligand>
</feature>
<keyword evidence="5 11" id="KW-0418">Kinase</keyword>
<keyword evidence="7 11" id="KW-0067">ATP-binding</keyword>
<dbReference type="GO" id="GO:0019563">
    <property type="term" value="P:glycerol catabolic process"/>
    <property type="evidence" value="ECO:0007669"/>
    <property type="project" value="UniProtKB-UniRule"/>
</dbReference>
<evidence type="ECO:0000256" key="11">
    <source>
        <dbReference type="HAMAP-Rule" id="MF_00186"/>
    </source>
</evidence>
<feature type="binding site" evidence="11">
    <location>
        <position position="134"/>
    </location>
    <ligand>
        <name>sn-glycerol 3-phosphate</name>
        <dbReference type="ChEBI" id="CHEBI:57597"/>
    </ligand>
</feature>
<dbReference type="NCBIfam" id="TIGR01311">
    <property type="entry name" value="glycerol_kin"/>
    <property type="match status" value="1"/>
</dbReference>
<evidence type="ECO:0000256" key="2">
    <source>
        <dbReference type="ARBA" id="ARBA00009156"/>
    </source>
</evidence>
<evidence type="ECO:0000313" key="15">
    <source>
        <dbReference type="EMBL" id="KOY14499.1"/>
    </source>
</evidence>
<keyword evidence="11" id="KW-0597">Phosphoprotein</keyword>
<comment type="subunit">
    <text evidence="10 11">Homotetramer and homodimer (in equilibrium).</text>
</comment>
<dbReference type="PIRSF" id="PIRSF000538">
    <property type="entry name" value="GlpK"/>
    <property type="match status" value="1"/>
</dbReference>
<dbReference type="InterPro" id="IPR043129">
    <property type="entry name" value="ATPase_NBD"/>
</dbReference>
<keyword evidence="3 11" id="KW-0808">Transferase</keyword>
<feature type="binding site" evidence="11">
    <location>
        <position position="82"/>
    </location>
    <ligand>
        <name>sn-glycerol 3-phosphate</name>
        <dbReference type="ChEBI" id="CHEBI:57597"/>
    </ligand>
</feature>
<dbReference type="NCBIfam" id="NF000756">
    <property type="entry name" value="PRK00047.1"/>
    <property type="match status" value="1"/>
</dbReference>
<evidence type="ECO:0000256" key="10">
    <source>
        <dbReference type="ARBA" id="ARBA00063665"/>
    </source>
</evidence>
<feature type="binding site" evidence="11">
    <location>
        <position position="244"/>
    </location>
    <ligand>
        <name>glycerol</name>
        <dbReference type="ChEBI" id="CHEBI:17754"/>
    </ligand>
</feature>
<feature type="binding site" evidence="11">
    <location>
        <position position="13"/>
    </location>
    <ligand>
        <name>ATP</name>
        <dbReference type="ChEBI" id="CHEBI:30616"/>
    </ligand>
</feature>
<dbReference type="OrthoDB" id="9805576at2"/>
<dbReference type="GO" id="GO:0005829">
    <property type="term" value="C:cytosol"/>
    <property type="evidence" value="ECO:0007669"/>
    <property type="project" value="TreeGrafter"/>
</dbReference>
<dbReference type="InterPro" id="IPR000577">
    <property type="entry name" value="Carb_kinase_FGGY"/>
</dbReference>
<feature type="binding site" evidence="11">
    <location>
        <position position="265"/>
    </location>
    <ligand>
        <name>ADP</name>
        <dbReference type="ChEBI" id="CHEBI:456216"/>
    </ligand>
</feature>
<feature type="binding site" evidence="11">
    <location>
        <position position="12"/>
    </location>
    <ligand>
        <name>ADP</name>
        <dbReference type="ChEBI" id="CHEBI:456216"/>
    </ligand>
</feature>
<feature type="modified residue" description="Phosphohistidine; by HPr" evidence="11">
    <location>
        <position position="229"/>
    </location>
</feature>
<dbReference type="EC" id="2.7.1.30" evidence="11"/>
<feature type="binding site" evidence="11">
    <location>
        <position position="82"/>
    </location>
    <ligand>
        <name>glycerol</name>
        <dbReference type="ChEBI" id="CHEBI:17754"/>
    </ligand>
</feature>
<dbReference type="CDD" id="cd07786">
    <property type="entry name" value="FGGY_EcGK_like"/>
    <property type="match status" value="1"/>
</dbReference>
<dbReference type="EMBL" id="LITU01000070">
    <property type="protein sequence ID" value="KOY14499.1"/>
    <property type="molecule type" value="Genomic_DNA"/>
</dbReference>
<evidence type="ECO:0000313" key="16">
    <source>
        <dbReference type="Proteomes" id="UP000037688"/>
    </source>
</evidence>
<dbReference type="InterPro" id="IPR018483">
    <property type="entry name" value="Carb_kinase_FGGY_CS"/>
</dbReference>
<feature type="binding site" evidence="11">
    <location>
        <position position="409"/>
    </location>
    <ligand>
        <name>ATP</name>
        <dbReference type="ChEBI" id="CHEBI:30616"/>
    </ligand>
</feature>
<evidence type="ECO:0000256" key="3">
    <source>
        <dbReference type="ARBA" id="ARBA00022679"/>
    </source>
</evidence>
<name>A0A0M9BLN7_9BACL</name>
<accession>A0A0M9BLN7</accession>
<dbReference type="GO" id="GO:0005524">
    <property type="term" value="F:ATP binding"/>
    <property type="evidence" value="ECO:0007669"/>
    <property type="project" value="UniProtKB-UniRule"/>
</dbReference>
<comment type="activity regulation">
    <text evidence="11">Activated by phosphorylation and inhibited by fructose 1,6-bisphosphate (FBP).</text>
</comment>
<evidence type="ECO:0000256" key="12">
    <source>
        <dbReference type="RuleBase" id="RU003733"/>
    </source>
</evidence>
<comment type="pathway">
    <text evidence="1 11">Polyol metabolism; glycerol degradation via glycerol kinase pathway; sn-glycerol 3-phosphate from glycerol: step 1/1.</text>
</comment>
<dbReference type="FunFam" id="3.30.420.40:FF:000007">
    <property type="entry name" value="Glycerol kinase"/>
    <property type="match status" value="1"/>
</dbReference>
<organism evidence="15 16">
    <name type="scientific">Paenibacillus xylanivorans</name>
    <dbReference type="NCBI Taxonomy" id="1705561"/>
    <lineage>
        <taxon>Bacteria</taxon>
        <taxon>Bacillati</taxon>
        <taxon>Bacillota</taxon>
        <taxon>Bacilli</taxon>
        <taxon>Bacillales</taxon>
        <taxon>Paenibacillaceae</taxon>
        <taxon>Paenibacillus</taxon>
    </lineage>
</organism>